<protein>
    <submittedName>
        <fullName evidence="7">Uncharacterized protein</fullName>
    </submittedName>
</protein>
<evidence type="ECO:0000256" key="2">
    <source>
        <dbReference type="ARBA" id="ARBA00022692"/>
    </source>
</evidence>
<feature type="compositionally biased region" description="Pro residues" evidence="5">
    <location>
        <begin position="325"/>
        <end position="338"/>
    </location>
</feature>
<evidence type="ECO:0000256" key="1">
    <source>
        <dbReference type="ARBA" id="ARBA00004167"/>
    </source>
</evidence>
<accession>A0AAE0JRF1</accession>
<comment type="caution">
    <text evidence="7">The sequence shown here is derived from an EMBL/GenBank/DDBJ whole genome shotgun (WGS) entry which is preliminary data.</text>
</comment>
<organism evidence="7 8">
    <name type="scientific">Lasiosphaeria ovina</name>
    <dbReference type="NCBI Taxonomy" id="92902"/>
    <lineage>
        <taxon>Eukaryota</taxon>
        <taxon>Fungi</taxon>
        <taxon>Dikarya</taxon>
        <taxon>Ascomycota</taxon>
        <taxon>Pezizomycotina</taxon>
        <taxon>Sordariomycetes</taxon>
        <taxon>Sordariomycetidae</taxon>
        <taxon>Sordariales</taxon>
        <taxon>Lasiosphaeriaceae</taxon>
        <taxon>Lasiosphaeria</taxon>
    </lineage>
</organism>
<dbReference type="PANTHER" id="PTHR15549">
    <property type="entry name" value="PAIRED IMMUNOGLOBULIN-LIKE TYPE 2 RECEPTOR"/>
    <property type="match status" value="1"/>
</dbReference>
<keyword evidence="4 6" id="KW-0472">Membrane</keyword>
<gene>
    <name evidence="7" type="ORF">B0T24DRAFT_644730</name>
</gene>
<dbReference type="EMBL" id="JAULSN010000021">
    <property type="protein sequence ID" value="KAK3358294.1"/>
    <property type="molecule type" value="Genomic_DNA"/>
</dbReference>
<dbReference type="GO" id="GO:0016020">
    <property type="term" value="C:membrane"/>
    <property type="evidence" value="ECO:0007669"/>
    <property type="project" value="UniProtKB-SubCell"/>
</dbReference>
<feature type="transmembrane region" description="Helical" evidence="6">
    <location>
        <begin position="233"/>
        <end position="257"/>
    </location>
</feature>
<feature type="compositionally biased region" description="Polar residues" evidence="5">
    <location>
        <begin position="314"/>
        <end position="323"/>
    </location>
</feature>
<reference evidence="7" key="2">
    <citation type="submission" date="2023-06" db="EMBL/GenBank/DDBJ databases">
        <authorList>
            <consortium name="Lawrence Berkeley National Laboratory"/>
            <person name="Haridas S."/>
            <person name="Hensen N."/>
            <person name="Bonometti L."/>
            <person name="Westerberg I."/>
            <person name="Brannstrom I.O."/>
            <person name="Guillou S."/>
            <person name="Cros-Aarteil S."/>
            <person name="Calhoun S."/>
            <person name="Kuo A."/>
            <person name="Mondo S."/>
            <person name="Pangilinan J."/>
            <person name="Riley R."/>
            <person name="Labutti K."/>
            <person name="Andreopoulos B."/>
            <person name="Lipzen A."/>
            <person name="Chen C."/>
            <person name="Yanf M."/>
            <person name="Daum C."/>
            <person name="Ng V."/>
            <person name="Clum A."/>
            <person name="Steindorff A."/>
            <person name="Ohm R."/>
            <person name="Martin F."/>
            <person name="Silar P."/>
            <person name="Natvig D."/>
            <person name="Lalanne C."/>
            <person name="Gautier V."/>
            <person name="Ament-Velasquez S.L."/>
            <person name="Kruys A."/>
            <person name="Hutchinson M.I."/>
            <person name="Powell A.J."/>
            <person name="Barry K."/>
            <person name="Miller A.N."/>
            <person name="Grigoriev I.V."/>
            <person name="Debuchy R."/>
            <person name="Gladieux P."/>
            <person name="Thoren M.H."/>
            <person name="Johannesson H."/>
        </authorList>
    </citation>
    <scope>NUCLEOTIDE SEQUENCE</scope>
    <source>
        <strain evidence="7">CBS 958.72</strain>
    </source>
</reference>
<reference evidence="7" key="1">
    <citation type="journal article" date="2023" name="Mol. Phylogenet. Evol.">
        <title>Genome-scale phylogeny and comparative genomics of the fungal order Sordariales.</title>
        <authorList>
            <person name="Hensen N."/>
            <person name="Bonometti L."/>
            <person name="Westerberg I."/>
            <person name="Brannstrom I.O."/>
            <person name="Guillou S."/>
            <person name="Cros-Aarteil S."/>
            <person name="Calhoun S."/>
            <person name="Haridas S."/>
            <person name="Kuo A."/>
            <person name="Mondo S."/>
            <person name="Pangilinan J."/>
            <person name="Riley R."/>
            <person name="LaButti K."/>
            <person name="Andreopoulos B."/>
            <person name="Lipzen A."/>
            <person name="Chen C."/>
            <person name="Yan M."/>
            <person name="Daum C."/>
            <person name="Ng V."/>
            <person name="Clum A."/>
            <person name="Steindorff A."/>
            <person name="Ohm R.A."/>
            <person name="Martin F."/>
            <person name="Silar P."/>
            <person name="Natvig D.O."/>
            <person name="Lalanne C."/>
            <person name="Gautier V."/>
            <person name="Ament-Velasquez S.L."/>
            <person name="Kruys A."/>
            <person name="Hutchinson M.I."/>
            <person name="Powell A.J."/>
            <person name="Barry K."/>
            <person name="Miller A.N."/>
            <person name="Grigoriev I.V."/>
            <person name="Debuchy R."/>
            <person name="Gladieux P."/>
            <person name="Hiltunen Thoren M."/>
            <person name="Johannesson H."/>
        </authorList>
    </citation>
    <scope>NUCLEOTIDE SEQUENCE</scope>
    <source>
        <strain evidence="7">CBS 958.72</strain>
    </source>
</reference>
<evidence type="ECO:0000313" key="7">
    <source>
        <dbReference type="EMBL" id="KAK3358294.1"/>
    </source>
</evidence>
<feature type="compositionally biased region" description="Polar residues" evidence="5">
    <location>
        <begin position="339"/>
        <end position="349"/>
    </location>
</feature>
<evidence type="ECO:0000313" key="8">
    <source>
        <dbReference type="Proteomes" id="UP001287356"/>
    </source>
</evidence>
<comment type="subcellular location">
    <subcellularLocation>
        <location evidence="1">Membrane</location>
        <topology evidence="1">Single-pass membrane protein</topology>
    </subcellularLocation>
</comment>
<keyword evidence="3 6" id="KW-1133">Transmembrane helix</keyword>
<dbReference type="InterPro" id="IPR051694">
    <property type="entry name" value="Immunoregulatory_rcpt-like"/>
</dbReference>
<sequence length="424" mass="44033">MGSLNPWLSNGTCYYAAGKQSDDSFIPCGNDALGHKSCCTAGDVCLSQNACYDAAFGLTYLAGCSDPEYKDDICPSKNSYTDSPWVGLVYCTPNRCVLQDGLCEKGKPSKIRYPDSCTCPPTVTAAFTAAGKLFDMARLPGSLGGSIEWSSDYLPPTSSTSSSTQSTSLGDSSGVSSSSLTAKATPTTAPTATPTAASTATSTATLSSTSTLANPTISVNSNADSGLGTGAKVGVGVGATIGGLLFLGALSALWMLYRRKRKDLPEEQWPVPVGDPKSGSMGPAEMPTPTLPVLPPEMGSDRTARPPSELHGNNAASYMSRNSPGYPPTNSPGYPPTNSPGYPTASSPRYPQPNSSGYPQPSSPGYPPTNSPGYHPTNSPGYPSANSPGYPPTVPEEPWHDQRTTGRGWHYVPPYADHAGELPS</sequence>
<dbReference type="Proteomes" id="UP001287356">
    <property type="component" value="Unassembled WGS sequence"/>
</dbReference>
<evidence type="ECO:0000256" key="3">
    <source>
        <dbReference type="ARBA" id="ARBA00022989"/>
    </source>
</evidence>
<feature type="compositionally biased region" description="Pro residues" evidence="5">
    <location>
        <begin position="361"/>
        <end position="370"/>
    </location>
</feature>
<feature type="region of interest" description="Disordered" evidence="5">
    <location>
        <begin position="154"/>
        <end position="201"/>
    </location>
</feature>
<evidence type="ECO:0000256" key="5">
    <source>
        <dbReference type="SAM" id="MobiDB-lite"/>
    </source>
</evidence>
<evidence type="ECO:0000256" key="4">
    <source>
        <dbReference type="ARBA" id="ARBA00023136"/>
    </source>
</evidence>
<dbReference type="AlphaFoldDB" id="A0AAE0JRF1"/>
<keyword evidence="8" id="KW-1185">Reference proteome</keyword>
<proteinExistence type="predicted"/>
<feature type="compositionally biased region" description="Polar residues" evidence="5">
    <location>
        <begin position="376"/>
        <end position="387"/>
    </location>
</feature>
<dbReference type="GO" id="GO:0071944">
    <property type="term" value="C:cell periphery"/>
    <property type="evidence" value="ECO:0007669"/>
    <property type="project" value="UniProtKB-ARBA"/>
</dbReference>
<keyword evidence="2 6" id="KW-0812">Transmembrane</keyword>
<name>A0AAE0JRF1_9PEZI</name>
<evidence type="ECO:0000256" key="6">
    <source>
        <dbReference type="SAM" id="Phobius"/>
    </source>
</evidence>
<feature type="region of interest" description="Disordered" evidence="5">
    <location>
        <begin position="267"/>
        <end position="424"/>
    </location>
</feature>